<keyword evidence="2" id="KW-0964">Secreted</keyword>
<accession>A0A2S3R3K1</accession>
<evidence type="ECO:0000313" key="5">
    <source>
        <dbReference type="EMBL" id="POB48280.1"/>
    </source>
</evidence>
<dbReference type="PROSITE" id="PS00330">
    <property type="entry name" value="HEMOLYSIN_CALCIUM"/>
    <property type="match status" value="3"/>
</dbReference>
<dbReference type="InterPro" id="IPR011049">
    <property type="entry name" value="Serralysin-like_metalloprot_C"/>
</dbReference>
<dbReference type="RefSeq" id="WP_013572095.1">
    <property type="nucleotide sequence ID" value="NZ_CABMOC010000001.1"/>
</dbReference>
<comment type="subcellular location">
    <subcellularLocation>
        <location evidence="1">Secreted</location>
    </subcellularLocation>
</comment>
<dbReference type="SUPFAM" id="SSF51120">
    <property type="entry name" value="beta-Roll"/>
    <property type="match status" value="1"/>
</dbReference>
<evidence type="ECO:0000256" key="3">
    <source>
        <dbReference type="ARBA" id="ARBA00022837"/>
    </source>
</evidence>
<dbReference type="AlphaFoldDB" id="A0A2S3R3K1"/>
<dbReference type="GO" id="GO:0005576">
    <property type="term" value="C:extracellular region"/>
    <property type="evidence" value="ECO:0007669"/>
    <property type="project" value="UniProtKB-SubCell"/>
</dbReference>
<dbReference type="InterPro" id="IPR050557">
    <property type="entry name" value="RTX_toxin/Mannuronan_C5-epim"/>
</dbReference>
<proteinExistence type="predicted"/>
<dbReference type="Proteomes" id="UP000237466">
    <property type="component" value="Unassembled WGS sequence"/>
</dbReference>
<dbReference type="GO" id="GO:0005509">
    <property type="term" value="F:calcium ion binding"/>
    <property type="evidence" value="ECO:0007669"/>
    <property type="project" value="InterPro"/>
</dbReference>
<name>A0A2S3R3K1_VIBVL</name>
<reference evidence="5 6" key="2">
    <citation type="journal article" date="2018" name="Front. Microbiol.">
        <title>Phylogeny of Vibrio vulnificus from the Analysis of the Core-Genome: Implications for Intra-Species Taxonomy.</title>
        <authorList>
            <person name="Roig F.J."/>
            <person name="Gonzalez-Candelas F."/>
            <person name="Sanjuan E."/>
            <person name="Fouz B."/>
            <person name="Feil E.J."/>
            <person name="Llorens C."/>
            <person name="Baker-Austin C."/>
            <person name="Oliver J.D."/>
            <person name="Danin-Poleg Y."/>
            <person name="Gibas C.J."/>
            <person name="Kashi Y."/>
            <person name="Gulig P.A."/>
            <person name="Morrison S.S."/>
            <person name="Amaro C."/>
        </authorList>
    </citation>
    <scope>NUCLEOTIDE SEQUENCE [LARGE SCALE GENOMIC DNA]</scope>
    <source>
        <strain evidence="5 6">CECT4608</strain>
    </source>
</reference>
<organism evidence="5 6">
    <name type="scientific">Vibrio vulnificus</name>
    <dbReference type="NCBI Taxonomy" id="672"/>
    <lineage>
        <taxon>Bacteria</taxon>
        <taxon>Pseudomonadati</taxon>
        <taxon>Pseudomonadota</taxon>
        <taxon>Gammaproteobacteria</taxon>
        <taxon>Vibrionales</taxon>
        <taxon>Vibrionaceae</taxon>
        <taxon>Vibrio</taxon>
    </lineage>
</organism>
<dbReference type="Gene3D" id="2.150.10.10">
    <property type="entry name" value="Serralysin-like metalloprotease, C-terminal"/>
    <property type="match status" value="1"/>
</dbReference>
<dbReference type="EMBL" id="PDGH01000077">
    <property type="protein sequence ID" value="POB48280.1"/>
    <property type="molecule type" value="Genomic_DNA"/>
</dbReference>
<dbReference type="Proteomes" id="UP000263418">
    <property type="component" value="Chromosome 1"/>
</dbReference>
<evidence type="ECO:0000256" key="1">
    <source>
        <dbReference type="ARBA" id="ARBA00004613"/>
    </source>
</evidence>
<dbReference type="Pfam" id="PF00353">
    <property type="entry name" value="HemolysinCabind"/>
    <property type="match status" value="2"/>
</dbReference>
<evidence type="ECO:0000256" key="2">
    <source>
        <dbReference type="ARBA" id="ARBA00022525"/>
    </source>
</evidence>
<dbReference type="EMBL" id="CP019290">
    <property type="protein sequence ID" value="AXX60299.1"/>
    <property type="molecule type" value="Genomic_DNA"/>
</dbReference>
<sequence length="236" mass="25527">MSGTTVDLNWIFGTAQDDDLKGTVGSETTDIFFGFGGDDKFVGFGGNDYIFGGWGNDTLLGGRGNDFISGGSGNDFISGGLGNDTLFGGSGDDIIYDYEGNNFLSGGWGNDTLVVGHGDSMLSGGCGKDTFVLTNHLPINVHDQQVPVNDIEVKAEILDFNLCYDKISFNIGKDTDGDGIRDTFLQSRDELDLSFNQWGDAVFSSEEWGVELTLTGISQYDMNWIDHYGIELFDFA</sequence>
<evidence type="ECO:0000313" key="6">
    <source>
        <dbReference type="Proteomes" id="UP000237466"/>
    </source>
</evidence>
<keyword evidence="3" id="KW-0106">Calcium</keyword>
<protein>
    <submittedName>
        <fullName evidence="5">Hcalcium-binding protein</fullName>
    </submittedName>
</protein>
<dbReference type="PANTHER" id="PTHR38340:SF1">
    <property type="entry name" value="S-LAYER PROTEIN"/>
    <property type="match status" value="1"/>
</dbReference>
<reference evidence="4 7" key="1">
    <citation type="submission" date="2017-01" db="EMBL/GenBank/DDBJ databases">
        <title>Complete Genome Sequence of Vibrio vulnificus FORC_053.</title>
        <authorList>
            <consortium name="Food-borne Pathogen Omics Research Center"/>
            <person name="Chung H.Y."/>
            <person name="Na E.J."/>
            <person name="Song J.S."/>
            <person name="Kim H."/>
            <person name="Lee J.-H."/>
            <person name="Ryu S."/>
            <person name="Choi S.H."/>
        </authorList>
    </citation>
    <scope>NUCLEOTIDE SEQUENCE [LARGE SCALE GENOMIC DNA]</scope>
    <source>
        <strain evidence="4 7">FORC_053</strain>
    </source>
</reference>
<evidence type="ECO:0000313" key="4">
    <source>
        <dbReference type="EMBL" id="AXX60299.1"/>
    </source>
</evidence>
<dbReference type="InterPro" id="IPR001343">
    <property type="entry name" value="Hemolysn_Ca-bd"/>
</dbReference>
<evidence type="ECO:0000313" key="7">
    <source>
        <dbReference type="Proteomes" id="UP000263418"/>
    </source>
</evidence>
<dbReference type="PANTHER" id="PTHR38340">
    <property type="entry name" value="S-LAYER PROTEIN"/>
    <property type="match status" value="1"/>
</dbReference>
<dbReference type="InterPro" id="IPR018511">
    <property type="entry name" value="Hemolysin-typ_Ca-bd_CS"/>
</dbReference>
<dbReference type="PRINTS" id="PR00313">
    <property type="entry name" value="CABNDNGRPT"/>
</dbReference>
<gene>
    <name evidence="5" type="ORF">CRN52_08865</name>
    <name evidence="4" type="ORF">FORC53_1960</name>
</gene>